<dbReference type="NCBIfam" id="NF033807">
    <property type="entry name" value="CopL_fam"/>
    <property type="match status" value="1"/>
</dbReference>
<gene>
    <name evidence="1" type="ORF">A9K56_06810</name>
</gene>
<dbReference type="Proteomes" id="UP000092125">
    <property type="component" value="Unassembled WGS sequence"/>
</dbReference>
<evidence type="ECO:0000313" key="2">
    <source>
        <dbReference type="Proteomes" id="UP000092125"/>
    </source>
</evidence>
<evidence type="ECO:0000313" key="1">
    <source>
        <dbReference type="EMBL" id="OBU62514.1"/>
    </source>
</evidence>
<proteinExistence type="predicted"/>
<protein>
    <recommendedName>
        <fullName evidence="3">CopL family metal-binding regulatory protein</fullName>
    </recommendedName>
</protein>
<dbReference type="RefSeq" id="WP_053518715.1">
    <property type="nucleotide sequence ID" value="NZ_CAXOQU010000028.1"/>
</dbReference>
<dbReference type="InterPro" id="IPR048034">
    <property type="entry name" value="CopL-like"/>
</dbReference>
<name>A0AAP7L1N3_STEMA</name>
<reference evidence="1 2" key="1">
    <citation type="submission" date="2016-05" db="EMBL/GenBank/DDBJ databases">
        <title>Draft Genome Sequences of Stenotrophomonas maltophilia Strains Sm32COP, Sm41DVV, Sm46PAILV, SmF3, SmF22, SmSOFb1 and SmCVFa1, Isolated from Different Manures, in France.</title>
        <authorList>
            <person name="Nazaret S."/>
            <person name="Bodilis J."/>
        </authorList>
    </citation>
    <scope>NUCLEOTIDE SEQUENCE [LARGE SCALE GENOMIC DNA]</scope>
    <source>
        <strain evidence="1 2">Sm41DVV</strain>
    </source>
</reference>
<sequence length="135" mass="14072">MPYRRWLPLLLMAVLLFEGVFGAWAGTRMALPGGDAAGSAGRAIAGCQATPRSAAPASGHTRHDQAPVAAGDVHKDHCSCVDAAGCDCRCLLSLYPPMPSLLLPSAHPRIALDIALPALILPASKLSRVFRPPIA</sequence>
<evidence type="ECO:0008006" key="3">
    <source>
        <dbReference type="Google" id="ProtNLM"/>
    </source>
</evidence>
<comment type="caution">
    <text evidence="1">The sequence shown here is derived from an EMBL/GenBank/DDBJ whole genome shotgun (WGS) entry which is preliminary data.</text>
</comment>
<dbReference type="EMBL" id="LYVI01000003">
    <property type="protein sequence ID" value="OBU62514.1"/>
    <property type="molecule type" value="Genomic_DNA"/>
</dbReference>
<organism evidence="1 2">
    <name type="scientific">Stenotrophomonas maltophilia</name>
    <name type="common">Pseudomonas maltophilia</name>
    <name type="synonym">Xanthomonas maltophilia</name>
    <dbReference type="NCBI Taxonomy" id="40324"/>
    <lineage>
        <taxon>Bacteria</taxon>
        <taxon>Pseudomonadati</taxon>
        <taxon>Pseudomonadota</taxon>
        <taxon>Gammaproteobacteria</taxon>
        <taxon>Lysobacterales</taxon>
        <taxon>Lysobacteraceae</taxon>
        <taxon>Stenotrophomonas</taxon>
        <taxon>Stenotrophomonas maltophilia group</taxon>
    </lineage>
</organism>
<dbReference type="AlphaFoldDB" id="A0AAP7L1N3"/>
<accession>A0AAP7L1N3</accession>